<proteinExistence type="predicted"/>
<feature type="non-terminal residue" evidence="1">
    <location>
        <position position="1"/>
    </location>
</feature>
<sequence length="40" mass="4420">NPIIPKNNREKKVGAYCNTPSLTIIVYFINVGQASRLSIS</sequence>
<dbReference type="AlphaFoldDB" id="X1Q139"/>
<name>X1Q139_9ZZZZ</name>
<comment type="caution">
    <text evidence="1">The sequence shown here is derived from an EMBL/GenBank/DDBJ whole genome shotgun (WGS) entry which is preliminary data.</text>
</comment>
<protein>
    <submittedName>
        <fullName evidence="1">Uncharacterized protein</fullName>
    </submittedName>
</protein>
<accession>X1Q139</accession>
<reference evidence="1" key="1">
    <citation type="journal article" date="2014" name="Front. Microbiol.">
        <title>High frequency of phylogenetically diverse reductive dehalogenase-homologous genes in deep subseafloor sedimentary metagenomes.</title>
        <authorList>
            <person name="Kawai M."/>
            <person name="Futagami T."/>
            <person name="Toyoda A."/>
            <person name="Takaki Y."/>
            <person name="Nishi S."/>
            <person name="Hori S."/>
            <person name="Arai W."/>
            <person name="Tsubouchi T."/>
            <person name="Morono Y."/>
            <person name="Uchiyama I."/>
            <person name="Ito T."/>
            <person name="Fujiyama A."/>
            <person name="Inagaki F."/>
            <person name="Takami H."/>
        </authorList>
    </citation>
    <scope>NUCLEOTIDE SEQUENCE</scope>
    <source>
        <strain evidence="1">Expedition CK06-06</strain>
    </source>
</reference>
<organism evidence="1">
    <name type="scientific">marine sediment metagenome</name>
    <dbReference type="NCBI Taxonomy" id="412755"/>
    <lineage>
        <taxon>unclassified sequences</taxon>
        <taxon>metagenomes</taxon>
        <taxon>ecological metagenomes</taxon>
    </lineage>
</organism>
<dbReference type="EMBL" id="BARV01044632">
    <property type="protein sequence ID" value="GAI61928.1"/>
    <property type="molecule type" value="Genomic_DNA"/>
</dbReference>
<evidence type="ECO:0000313" key="1">
    <source>
        <dbReference type="EMBL" id="GAI61928.1"/>
    </source>
</evidence>
<gene>
    <name evidence="1" type="ORF">S06H3_65924</name>
</gene>